<dbReference type="InterPro" id="IPR025110">
    <property type="entry name" value="AMP-bd_C"/>
</dbReference>
<gene>
    <name evidence="5" type="ORF">UY02_C0021G0001</name>
</gene>
<evidence type="ECO:0008006" key="7">
    <source>
        <dbReference type="Google" id="ProtNLM"/>
    </source>
</evidence>
<dbReference type="GO" id="GO:0031956">
    <property type="term" value="F:medium-chain fatty acid-CoA ligase activity"/>
    <property type="evidence" value="ECO:0007669"/>
    <property type="project" value="TreeGrafter"/>
</dbReference>
<dbReference type="Pfam" id="PF00501">
    <property type="entry name" value="AMP-binding"/>
    <property type="match status" value="1"/>
</dbReference>
<evidence type="ECO:0000313" key="5">
    <source>
        <dbReference type="EMBL" id="KKU76434.1"/>
    </source>
</evidence>
<name>A0A0G1T3R4_9BACT</name>
<comment type="similarity">
    <text evidence="1">Belongs to the ATP-dependent AMP-binding enzyme family.</text>
</comment>
<organism evidence="5 6">
    <name type="scientific">Candidatus Giovannonibacteria bacterium GW2011_GWB1_47_6b</name>
    <dbReference type="NCBI Taxonomy" id="1618655"/>
    <lineage>
        <taxon>Bacteria</taxon>
        <taxon>Candidatus Giovannoniibacteriota</taxon>
    </lineage>
</organism>
<sequence length="528" mass="58295">MNSNMTIPNIFRETVSNHPNKTALVFYDKKITYQELSDLSSRFAFFLRDRNIKPGDRVAFLLPNCPQLVAGYLGALRAGCIAVSLNPLATTDELSEMLDQAQPKLLVTLKDFHKHNAVLCKIMPLKTEMMVVGLDDYLPWHLKLLYRLKNLRHSLPDETLRWRDIFWAKGCAASTHITPSDLAVLQFTGGTTGVSKAVMLTHSNLVNNAMQAMGSVGDAITPASVFMGAIPFFHVYGLSVCMNIALAQGCSVVLTPRFNAKQVIRLMLKHKVTIFPGIPRMFSVMLKERECAGLKEGPLQLCFSGAGALDKDVKREFESGTGAKIVEGYGLSETSPIVSVNPIYGSRPGSLGLPVAGTEVKIVDGELLVRGPQVMVGYWDKPKETAEVLSRDGWFSTGDMVQMDKDGFLWLTDRKKDLIKTRGENVYPSEIEKVLTGYGMIQEAAVIGVPDRDLGERIVAFVTPLPMFQGRLKALNSQEIIMFCEKCLPAIKVPSCVIAVDELPKNILGKVLKKELRASFIKKTQNSP</sequence>
<feature type="domain" description="AMP-binding enzyme C-terminal" evidence="4">
    <location>
        <begin position="430"/>
        <end position="510"/>
    </location>
</feature>
<dbReference type="Proteomes" id="UP000034682">
    <property type="component" value="Unassembled WGS sequence"/>
</dbReference>
<evidence type="ECO:0000313" key="6">
    <source>
        <dbReference type="Proteomes" id="UP000034682"/>
    </source>
</evidence>
<evidence type="ECO:0000256" key="1">
    <source>
        <dbReference type="ARBA" id="ARBA00006432"/>
    </source>
</evidence>
<dbReference type="Gene3D" id="3.30.300.30">
    <property type="match status" value="1"/>
</dbReference>
<dbReference type="EMBL" id="LCOK01000021">
    <property type="protein sequence ID" value="KKU76434.1"/>
    <property type="molecule type" value="Genomic_DNA"/>
</dbReference>
<dbReference type="InterPro" id="IPR000873">
    <property type="entry name" value="AMP-dep_synth/lig_dom"/>
</dbReference>
<dbReference type="InterPro" id="IPR042099">
    <property type="entry name" value="ANL_N_sf"/>
</dbReference>
<dbReference type="Gene3D" id="3.40.50.12780">
    <property type="entry name" value="N-terminal domain of ligase-like"/>
    <property type="match status" value="1"/>
</dbReference>
<protein>
    <recommendedName>
        <fullName evidence="7">Long-chain fatty acid--CoA ligase</fullName>
    </recommendedName>
</protein>
<dbReference type="InterPro" id="IPR045851">
    <property type="entry name" value="AMP-bd_C_sf"/>
</dbReference>
<reference evidence="5 6" key="1">
    <citation type="journal article" date="2015" name="Nature">
        <title>rRNA introns, odd ribosomes, and small enigmatic genomes across a large radiation of phyla.</title>
        <authorList>
            <person name="Brown C.T."/>
            <person name="Hug L.A."/>
            <person name="Thomas B.C."/>
            <person name="Sharon I."/>
            <person name="Castelle C.J."/>
            <person name="Singh A."/>
            <person name="Wilkins M.J."/>
            <person name="Williams K.H."/>
            <person name="Banfield J.F."/>
        </authorList>
    </citation>
    <scope>NUCLEOTIDE SEQUENCE [LARGE SCALE GENOMIC DNA]</scope>
</reference>
<dbReference type="PROSITE" id="PS00455">
    <property type="entry name" value="AMP_BINDING"/>
    <property type="match status" value="1"/>
</dbReference>
<dbReference type="GO" id="GO:0006631">
    <property type="term" value="P:fatty acid metabolic process"/>
    <property type="evidence" value="ECO:0007669"/>
    <property type="project" value="TreeGrafter"/>
</dbReference>
<dbReference type="PANTHER" id="PTHR43201:SF5">
    <property type="entry name" value="MEDIUM-CHAIN ACYL-COA LIGASE ACSF2, MITOCHONDRIAL"/>
    <property type="match status" value="1"/>
</dbReference>
<keyword evidence="2" id="KW-0436">Ligase</keyword>
<proteinExistence type="inferred from homology"/>
<dbReference type="PANTHER" id="PTHR43201">
    <property type="entry name" value="ACYL-COA SYNTHETASE"/>
    <property type="match status" value="1"/>
</dbReference>
<evidence type="ECO:0000256" key="2">
    <source>
        <dbReference type="ARBA" id="ARBA00022598"/>
    </source>
</evidence>
<dbReference type="Pfam" id="PF13193">
    <property type="entry name" value="AMP-binding_C"/>
    <property type="match status" value="1"/>
</dbReference>
<dbReference type="SUPFAM" id="SSF56801">
    <property type="entry name" value="Acetyl-CoA synthetase-like"/>
    <property type="match status" value="1"/>
</dbReference>
<comment type="caution">
    <text evidence="5">The sequence shown here is derived from an EMBL/GenBank/DDBJ whole genome shotgun (WGS) entry which is preliminary data.</text>
</comment>
<accession>A0A0G1T3R4</accession>
<dbReference type="AlphaFoldDB" id="A0A0G1T3R4"/>
<dbReference type="InterPro" id="IPR020845">
    <property type="entry name" value="AMP-binding_CS"/>
</dbReference>
<dbReference type="PATRIC" id="fig|1618655.3.peg.438"/>
<evidence type="ECO:0000259" key="3">
    <source>
        <dbReference type="Pfam" id="PF00501"/>
    </source>
</evidence>
<evidence type="ECO:0000259" key="4">
    <source>
        <dbReference type="Pfam" id="PF13193"/>
    </source>
</evidence>
<feature type="domain" description="AMP-dependent synthetase/ligase" evidence="3">
    <location>
        <begin position="11"/>
        <end position="379"/>
    </location>
</feature>